<protein>
    <submittedName>
        <fullName evidence="12">Uncharacterized protein</fullName>
    </submittedName>
</protein>
<comment type="caution">
    <text evidence="12">The sequence shown here is derived from an EMBL/GenBank/DDBJ whole genome shotgun (WGS) entry which is preliminary data.</text>
</comment>
<comment type="function">
    <text evidence="11">Ubiquitous transcription factor required for a diverse set of processes. It is a component of the CCR4 complex involved in the control of gene expression.</text>
</comment>
<dbReference type="AlphaFoldDB" id="A0A8X8AZ64"/>
<evidence type="ECO:0000256" key="2">
    <source>
        <dbReference type="ARBA" id="ARBA00004496"/>
    </source>
</evidence>
<dbReference type="GO" id="GO:0046872">
    <property type="term" value="F:metal ion binding"/>
    <property type="evidence" value="ECO:0007669"/>
    <property type="project" value="UniProtKB-KW"/>
</dbReference>
<evidence type="ECO:0000256" key="1">
    <source>
        <dbReference type="ARBA" id="ARBA00004123"/>
    </source>
</evidence>
<evidence type="ECO:0000256" key="11">
    <source>
        <dbReference type="ARBA" id="ARBA00025148"/>
    </source>
</evidence>
<sequence length="269" mass="30874">MNSSKPVHLREVWADNLVYEFFLIKEAISRFPLVALDTEFPGTIFQLNRDKSSLSHATPYENYCLMKWNVDLLKIIQLGTTLSDSHGNLPSFGTEFHYAWQFNFRDFNIKHDHHNEESIELLERQGIDLKKNREKGIDSLDFGRLILSSGLILTKRELPSDMRSFLGMMRFFFGVRVYDTKFVMGCISGLHGGLERVALLLGVERITGRRHQAGSDSLLTLQTFVRFKESCAKIDLEKLNCYEGMMFGLCEGWLGFTYAPDTFMGSTLV</sequence>
<dbReference type="Proteomes" id="UP000886885">
    <property type="component" value="Chromosome 1A"/>
</dbReference>
<keyword evidence="5" id="KW-0540">Nuclease</keyword>
<dbReference type="GO" id="GO:0004535">
    <property type="term" value="F:poly(A)-specific ribonuclease activity"/>
    <property type="evidence" value="ECO:0007669"/>
    <property type="project" value="InterPro"/>
</dbReference>
<evidence type="ECO:0000256" key="3">
    <source>
        <dbReference type="ARBA" id="ARBA00011757"/>
    </source>
</evidence>
<dbReference type="GO" id="GO:0005737">
    <property type="term" value="C:cytoplasm"/>
    <property type="evidence" value="ECO:0007669"/>
    <property type="project" value="UniProtKB-SubCell"/>
</dbReference>
<dbReference type="EMBL" id="JAAWWB010000001">
    <property type="protein sequence ID" value="KAG6791200.1"/>
    <property type="molecule type" value="Genomic_DNA"/>
</dbReference>
<keyword evidence="6" id="KW-0479">Metal-binding</keyword>
<comment type="subcellular location">
    <subcellularLocation>
        <location evidence="2">Cytoplasm</location>
    </subcellularLocation>
    <subcellularLocation>
        <location evidence="1">Nucleus</location>
    </subcellularLocation>
</comment>
<dbReference type="GO" id="GO:0030014">
    <property type="term" value="C:CCR4-NOT complex"/>
    <property type="evidence" value="ECO:0007669"/>
    <property type="project" value="InterPro"/>
</dbReference>
<dbReference type="GO" id="GO:0005634">
    <property type="term" value="C:nucleus"/>
    <property type="evidence" value="ECO:0007669"/>
    <property type="project" value="UniProtKB-SubCell"/>
</dbReference>
<evidence type="ECO:0000313" key="13">
    <source>
        <dbReference type="Proteomes" id="UP000886885"/>
    </source>
</evidence>
<evidence type="ECO:0000256" key="4">
    <source>
        <dbReference type="ARBA" id="ARBA00022490"/>
    </source>
</evidence>
<evidence type="ECO:0000256" key="8">
    <source>
        <dbReference type="ARBA" id="ARBA00022839"/>
    </source>
</evidence>
<keyword evidence="10" id="KW-0539">Nucleus</keyword>
<evidence type="ECO:0000256" key="5">
    <source>
        <dbReference type="ARBA" id="ARBA00022722"/>
    </source>
</evidence>
<keyword evidence="8" id="KW-0269">Exonuclease</keyword>
<proteinExistence type="predicted"/>
<evidence type="ECO:0000256" key="7">
    <source>
        <dbReference type="ARBA" id="ARBA00022801"/>
    </source>
</evidence>
<dbReference type="OrthoDB" id="1164111at2759"/>
<reference evidence="12" key="1">
    <citation type="journal article" date="2020" name="bioRxiv">
        <title>Hybrid origin of Populus tomentosa Carr. identified through genome sequencing and phylogenomic analysis.</title>
        <authorList>
            <person name="An X."/>
            <person name="Gao K."/>
            <person name="Chen Z."/>
            <person name="Li J."/>
            <person name="Yang X."/>
            <person name="Yang X."/>
            <person name="Zhou J."/>
            <person name="Guo T."/>
            <person name="Zhao T."/>
            <person name="Huang S."/>
            <person name="Miao D."/>
            <person name="Khan W.U."/>
            <person name="Rao P."/>
            <person name="Ye M."/>
            <person name="Lei B."/>
            <person name="Liao W."/>
            <person name="Wang J."/>
            <person name="Ji L."/>
            <person name="Li Y."/>
            <person name="Guo B."/>
            <person name="Mustafa N.S."/>
            <person name="Li S."/>
            <person name="Yun Q."/>
            <person name="Keller S.R."/>
            <person name="Mao J."/>
            <person name="Zhang R."/>
            <person name="Strauss S.H."/>
        </authorList>
    </citation>
    <scope>NUCLEOTIDE SEQUENCE</scope>
    <source>
        <strain evidence="12">GM15</strain>
        <tissue evidence="12">Leaf</tissue>
    </source>
</reference>
<dbReference type="InterPro" id="IPR039637">
    <property type="entry name" value="CNOT7/CNOT8/Pop2"/>
</dbReference>
<keyword evidence="9" id="KW-0694">RNA-binding</keyword>
<gene>
    <name evidence="12" type="ORF">POTOM_000312</name>
</gene>
<keyword evidence="13" id="KW-1185">Reference proteome</keyword>
<keyword evidence="7" id="KW-0378">Hydrolase</keyword>
<dbReference type="GO" id="GO:0003723">
    <property type="term" value="F:RNA binding"/>
    <property type="evidence" value="ECO:0007669"/>
    <property type="project" value="UniProtKB-KW"/>
</dbReference>
<dbReference type="InterPro" id="IPR006941">
    <property type="entry name" value="RNase_CAF1"/>
</dbReference>
<keyword evidence="4" id="KW-0963">Cytoplasm</keyword>
<evidence type="ECO:0000256" key="10">
    <source>
        <dbReference type="ARBA" id="ARBA00023242"/>
    </source>
</evidence>
<accession>A0A8X8AZ64</accession>
<dbReference type="Pfam" id="PF04857">
    <property type="entry name" value="CAF1"/>
    <property type="match status" value="1"/>
</dbReference>
<name>A0A8X8AZ64_POPTO</name>
<comment type="subunit">
    <text evidence="3">Component of the CCR4-NOT complex, at least composed of CRR4 and CAF1 proteins.</text>
</comment>
<evidence type="ECO:0000256" key="6">
    <source>
        <dbReference type="ARBA" id="ARBA00022723"/>
    </source>
</evidence>
<evidence type="ECO:0000313" key="12">
    <source>
        <dbReference type="EMBL" id="KAG6791200.1"/>
    </source>
</evidence>
<organism evidence="12 13">
    <name type="scientific">Populus tomentosa</name>
    <name type="common">Chinese white poplar</name>
    <dbReference type="NCBI Taxonomy" id="118781"/>
    <lineage>
        <taxon>Eukaryota</taxon>
        <taxon>Viridiplantae</taxon>
        <taxon>Streptophyta</taxon>
        <taxon>Embryophyta</taxon>
        <taxon>Tracheophyta</taxon>
        <taxon>Spermatophyta</taxon>
        <taxon>Magnoliopsida</taxon>
        <taxon>eudicotyledons</taxon>
        <taxon>Gunneridae</taxon>
        <taxon>Pentapetalae</taxon>
        <taxon>rosids</taxon>
        <taxon>fabids</taxon>
        <taxon>Malpighiales</taxon>
        <taxon>Salicaceae</taxon>
        <taxon>Saliceae</taxon>
        <taxon>Populus</taxon>
    </lineage>
</organism>
<dbReference type="PANTHER" id="PTHR10797">
    <property type="entry name" value="CCR4-NOT TRANSCRIPTION COMPLEX SUBUNIT"/>
    <property type="match status" value="1"/>
</dbReference>
<evidence type="ECO:0000256" key="9">
    <source>
        <dbReference type="ARBA" id="ARBA00022884"/>
    </source>
</evidence>